<sequence>MNNSSCFIFIFLFFSFRDVNGSGLDLRTRRVLKPLVLVRVLEAKALLPRAAATARFLCLVRRLTSSASPHPSSSSESSKSLLSSWKIFYPKKKRGIAPS</sequence>
<proteinExistence type="predicted"/>
<evidence type="ECO:0000313" key="3">
    <source>
        <dbReference type="Proteomes" id="UP000092600"/>
    </source>
</evidence>
<reference evidence="2 3" key="1">
    <citation type="journal article" date="2016" name="DNA Res.">
        <title>The draft genome of MD-2 pineapple using hybrid error correction of long reads.</title>
        <authorList>
            <person name="Redwan R.M."/>
            <person name="Saidin A."/>
            <person name="Kumar S.V."/>
        </authorList>
    </citation>
    <scope>NUCLEOTIDE SEQUENCE [LARGE SCALE GENOMIC DNA]</scope>
    <source>
        <strain evidence="3">cv. MD2</strain>
        <tissue evidence="2">Leaf</tissue>
    </source>
</reference>
<feature type="chain" id="PRO_5008285374" description="Secreted protein" evidence="1">
    <location>
        <begin position="22"/>
        <end position="99"/>
    </location>
</feature>
<evidence type="ECO:0000313" key="2">
    <source>
        <dbReference type="EMBL" id="OAY66473.1"/>
    </source>
</evidence>
<dbReference type="AlphaFoldDB" id="A0A199UNV0"/>
<organism evidence="2 3">
    <name type="scientific">Ananas comosus</name>
    <name type="common">Pineapple</name>
    <name type="synonym">Ananas ananas</name>
    <dbReference type="NCBI Taxonomy" id="4615"/>
    <lineage>
        <taxon>Eukaryota</taxon>
        <taxon>Viridiplantae</taxon>
        <taxon>Streptophyta</taxon>
        <taxon>Embryophyta</taxon>
        <taxon>Tracheophyta</taxon>
        <taxon>Spermatophyta</taxon>
        <taxon>Magnoliopsida</taxon>
        <taxon>Liliopsida</taxon>
        <taxon>Poales</taxon>
        <taxon>Bromeliaceae</taxon>
        <taxon>Bromelioideae</taxon>
        <taxon>Ananas</taxon>
    </lineage>
</organism>
<accession>A0A199UNV0</accession>
<dbReference type="Proteomes" id="UP000092600">
    <property type="component" value="Unassembled WGS sequence"/>
</dbReference>
<evidence type="ECO:0000256" key="1">
    <source>
        <dbReference type="SAM" id="SignalP"/>
    </source>
</evidence>
<keyword evidence="1" id="KW-0732">Signal</keyword>
<comment type="caution">
    <text evidence="2">The sequence shown here is derived from an EMBL/GenBank/DDBJ whole genome shotgun (WGS) entry which is preliminary data.</text>
</comment>
<name>A0A199UNV0_ANACO</name>
<evidence type="ECO:0008006" key="4">
    <source>
        <dbReference type="Google" id="ProtNLM"/>
    </source>
</evidence>
<feature type="signal peptide" evidence="1">
    <location>
        <begin position="1"/>
        <end position="21"/>
    </location>
</feature>
<dbReference type="EMBL" id="LSRQ01006194">
    <property type="protein sequence ID" value="OAY66473.1"/>
    <property type="molecule type" value="Genomic_DNA"/>
</dbReference>
<gene>
    <name evidence="2" type="ORF">ACMD2_23635</name>
</gene>
<protein>
    <recommendedName>
        <fullName evidence="4">Secreted protein</fullName>
    </recommendedName>
</protein>